<feature type="region of interest" description="Disordered" evidence="1">
    <location>
        <begin position="289"/>
        <end position="326"/>
    </location>
</feature>
<feature type="compositionally biased region" description="Pro residues" evidence="1">
    <location>
        <begin position="289"/>
        <end position="301"/>
    </location>
</feature>
<dbReference type="HOGENOM" id="CLU_761038_0_0_1"/>
<reference evidence="2" key="1">
    <citation type="submission" date="2014-01" db="EMBL/GenBank/DDBJ databases">
        <title>The genome of the white-rot fungus Pycnoporus cinnabarinus: a basidiomycete model with a versatile arsenal for lignocellulosic biomass breakdown.</title>
        <authorList>
            <person name="Levasseur A."/>
            <person name="Lomascolo A."/>
            <person name="Ruiz-Duenas F.J."/>
            <person name="Uzan E."/>
            <person name="Piumi F."/>
            <person name="Kues U."/>
            <person name="Ram A.F.J."/>
            <person name="Murat C."/>
            <person name="Haon M."/>
            <person name="Benoit I."/>
            <person name="Arfi Y."/>
            <person name="Chevret D."/>
            <person name="Drula E."/>
            <person name="Kwon M.J."/>
            <person name="Gouret P."/>
            <person name="Lesage-Meessen L."/>
            <person name="Lombard V."/>
            <person name="Mariette J."/>
            <person name="Noirot C."/>
            <person name="Park J."/>
            <person name="Patyshakuliyeva A."/>
            <person name="Wieneger R.A.B."/>
            <person name="Wosten H.A.B."/>
            <person name="Martin F."/>
            <person name="Coutinho P.M."/>
            <person name="de Vries R."/>
            <person name="Martinez A.T."/>
            <person name="Klopp C."/>
            <person name="Pontarotti P."/>
            <person name="Henrissat B."/>
            <person name="Record E."/>
        </authorList>
    </citation>
    <scope>NUCLEOTIDE SEQUENCE [LARGE SCALE GENOMIC DNA]</scope>
    <source>
        <strain evidence="2">BRFM137</strain>
    </source>
</reference>
<evidence type="ECO:0000313" key="3">
    <source>
        <dbReference type="Proteomes" id="UP000029665"/>
    </source>
</evidence>
<feature type="compositionally biased region" description="Low complexity" evidence="1">
    <location>
        <begin position="312"/>
        <end position="326"/>
    </location>
</feature>
<sequence length="364" mass="39006">MAAIAKEMRRKELLKASEAALCRFSGTVATSTEAPAAPPSQMPANIGYKSKPATKVMVPGKPRFPLAISSPPSMRSAISLSKRKAWSPSPVCEDNIIDIDEEAETTQEIVPPLKKRSRANLPVLHSPIYSQTPSHCVAKAPFRCDRCTSTKSADIVCVLRCWAQKIPGAKVKSYAEWFDLHGYTRTDAPDAAELREVMAARGRTSDVPTWAREGTASPTPRTPSQRRRAGPAAASGLQPSPSSRPKHRAEGVIVKPPKSTSSARAKSIESEDEDVAMNDHSVHAHFMTPPPVSRAPSPPSPMLCERSPAAPPAASSASQPAPAPRAGSSLDFTNVQVNNAMHIATPFRARYLALQGQADSLEAQ</sequence>
<dbReference type="OrthoDB" id="2758821at2759"/>
<dbReference type="AlphaFoldDB" id="A0A060S5D3"/>
<comment type="caution">
    <text evidence="2">The sequence shown here is derived from an EMBL/GenBank/DDBJ whole genome shotgun (WGS) entry which is preliminary data.</text>
</comment>
<evidence type="ECO:0000313" key="2">
    <source>
        <dbReference type="EMBL" id="CDO69560.1"/>
    </source>
</evidence>
<protein>
    <submittedName>
        <fullName evidence="2">Uncharacterized protein</fullName>
    </submittedName>
</protein>
<evidence type="ECO:0000256" key="1">
    <source>
        <dbReference type="SAM" id="MobiDB-lite"/>
    </source>
</evidence>
<keyword evidence="3" id="KW-1185">Reference proteome</keyword>
<name>A0A060S5D3_PYCCI</name>
<accession>A0A060S5D3</accession>
<dbReference type="EMBL" id="CCBP010000048">
    <property type="protein sequence ID" value="CDO69560.1"/>
    <property type="molecule type" value="Genomic_DNA"/>
</dbReference>
<dbReference type="Proteomes" id="UP000029665">
    <property type="component" value="Unassembled WGS sequence"/>
</dbReference>
<organism evidence="2 3">
    <name type="scientific">Pycnoporus cinnabarinus</name>
    <name type="common">Cinnabar-red polypore</name>
    <name type="synonym">Trametes cinnabarina</name>
    <dbReference type="NCBI Taxonomy" id="5643"/>
    <lineage>
        <taxon>Eukaryota</taxon>
        <taxon>Fungi</taxon>
        <taxon>Dikarya</taxon>
        <taxon>Basidiomycota</taxon>
        <taxon>Agaricomycotina</taxon>
        <taxon>Agaricomycetes</taxon>
        <taxon>Polyporales</taxon>
        <taxon>Polyporaceae</taxon>
        <taxon>Trametes</taxon>
    </lineage>
</organism>
<gene>
    <name evidence="2" type="ORF">BN946_scf185038.g11</name>
</gene>
<proteinExistence type="predicted"/>
<feature type="region of interest" description="Disordered" evidence="1">
    <location>
        <begin position="200"/>
        <end position="274"/>
    </location>
</feature>